<evidence type="ECO:0000313" key="2">
    <source>
        <dbReference type="Proteomes" id="UP000192342"/>
    </source>
</evidence>
<dbReference type="AlphaFoldDB" id="A0A1Y1SE37"/>
<sequence>MRNSVFAAGAVAVLASALFYFQSEDPQASCPTGYNLTITADYAREFQPGLSKSQIAALNAQYGEQICLNSKHPEPMAEVLAVSGVLTQGVGAVPQGAYRAALAQKAKLAETKADVAGSTGTWAEYGQGPLLDDPDRGGLGLGIVTSMGRVDSFAYDEQNKRLFALIGTGGVWMSEADSVRELGDMWVPVGDNLPTLVNGAVEWTTAGGGRLIVVSGEHLMGGNTYSGLGAFWSDDLGQTWHQAEGVPDGALGFEVAVDRAQPEIVYVATSKGLFRSTDAGSSFVNVNLPTSPECAGVTDFGPCQFANFVTDVVVKEPGGSTDEAGGEVLAAVGYRAGRATFPDGTVHSPGNGLYRSASGEVDTFARLDVSGDGLSNFGFATEERIGRTELGIAYGPGQDHNYVYAIVEDAVLFNGGVPVLDIPDGLDPKPGLPLYPTSLNGLYVSPDFGDTWLRLADDTEIAANPLSGSSFVALAAINAPGVQAWYNLWIQPDPTRQDAQGVPTRLSFGLEEVWQSRTTDLIGQNGVAQIGTNDYNVIGTYYAGDSCQAVSLGLPICPTTYPPTTETTTHPDQHDGIYVPTEDGGVCLFAGNDGGVYRQCVGAGEEMNNAGWGDGANQGFNTLLPYGLAVARDGRVWFGLQDNGSGYVDGQTREHIQNLGGDGFFASVDPDNSDYAWVTIQNGALNVTTNGGLSYASANPPISSPSFANYFVMDPTDAQHVMTAGPEVVAVTDGPGLNWTEVFNLGSNARTGKTNIMTNIHLYDGQAYVGFCGPCDLINNWDTGIQNGIATNVGGDAAPVKGGSDGWHFAAAEGLPNRFISSIEMDEADPNTIYVALAGYANRTWIPPGSYLDPNQELGEGSVFVSYDAGESFSDITGNLPNVHARWILKRGQQLIVATDIGAFISSDLEGSNWAPLGEGLPNSPMTMMQLKPGDPNTLFVSTFGRGFWTYDFPEDALQEPEVPQEPQEPGVDAPTSRGGSLGWLVLLLACVGATSRRRRMA</sequence>
<proteinExistence type="predicted"/>
<dbReference type="PANTHER" id="PTHR43739:SF5">
    <property type="entry name" value="EXO-ALPHA-SIALIDASE"/>
    <property type="match status" value="1"/>
</dbReference>
<dbReference type="EMBL" id="AQQV01000002">
    <property type="protein sequence ID" value="ORE87229.1"/>
    <property type="molecule type" value="Genomic_DNA"/>
</dbReference>
<accession>A0A1Y1SE37</accession>
<dbReference type="Gene3D" id="2.130.10.10">
    <property type="entry name" value="YVTN repeat-like/Quinoprotein amine dehydrogenase"/>
    <property type="match status" value="2"/>
</dbReference>
<keyword evidence="2" id="KW-1185">Reference proteome</keyword>
<dbReference type="RefSeq" id="WP_146680261.1">
    <property type="nucleotide sequence ID" value="NZ_AQQV01000002.1"/>
</dbReference>
<dbReference type="OrthoDB" id="5664384at2"/>
<dbReference type="GO" id="GO:0010411">
    <property type="term" value="P:xyloglucan metabolic process"/>
    <property type="evidence" value="ECO:0007669"/>
    <property type="project" value="TreeGrafter"/>
</dbReference>
<organism evidence="1 2">
    <name type="scientific">Oceanococcus atlanticus</name>
    <dbReference type="NCBI Taxonomy" id="1317117"/>
    <lineage>
        <taxon>Bacteria</taxon>
        <taxon>Pseudomonadati</taxon>
        <taxon>Pseudomonadota</taxon>
        <taxon>Gammaproteobacteria</taxon>
        <taxon>Chromatiales</taxon>
        <taxon>Oceanococcaceae</taxon>
        <taxon>Oceanococcus</taxon>
    </lineage>
</organism>
<dbReference type="SUPFAM" id="SSF110296">
    <property type="entry name" value="Oligoxyloglucan reducing end-specific cellobiohydrolase"/>
    <property type="match status" value="1"/>
</dbReference>
<gene>
    <name evidence="1" type="ORF">ATO7_09317</name>
</gene>
<reference evidence="1 2" key="1">
    <citation type="submission" date="2013-04" db="EMBL/GenBank/DDBJ databases">
        <title>Oceanococcus atlanticus 22II-S10r2 Genome Sequencing.</title>
        <authorList>
            <person name="Lai Q."/>
            <person name="Li G."/>
            <person name="Shao Z."/>
        </authorList>
    </citation>
    <scope>NUCLEOTIDE SEQUENCE [LARGE SCALE GENOMIC DNA]</scope>
    <source>
        <strain evidence="1 2">22II-S10r2</strain>
    </source>
</reference>
<dbReference type="PANTHER" id="PTHR43739">
    <property type="entry name" value="XYLOGLUCANASE (EUROFUNG)"/>
    <property type="match status" value="1"/>
</dbReference>
<dbReference type="STRING" id="1317117.ATO7_09317"/>
<dbReference type="InterPro" id="IPR015943">
    <property type="entry name" value="WD40/YVTN_repeat-like_dom_sf"/>
</dbReference>
<dbReference type="Proteomes" id="UP000192342">
    <property type="component" value="Unassembled WGS sequence"/>
</dbReference>
<name>A0A1Y1SE37_9GAMM</name>
<comment type="caution">
    <text evidence="1">The sequence shown here is derived from an EMBL/GenBank/DDBJ whole genome shotgun (WGS) entry which is preliminary data.</text>
</comment>
<dbReference type="InterPro" id="IPR052025">
    <property type="entry name" value="Xyloglucanase_GH74"/>
</dbReference>
<protein>
    <submittedName>
        <fullName evidence="1">Uncharacterized protein</fullName>
    </submittedName>
</protein>
<evidence type="ECO:0000313" key="1">
    <source>
        <dbReference type="EMBL" id="ORE87229.1"/>
    </source>
</evidence>